<dbReference type="PROSITE" id="PS51613">
    <property type="entry name" value="SAM_MT_RRMJ"/>
    <property type="match status" value="1"/>
</dbReference>
<evidence type="ECO:0000256" key="2">
    <source>
        <dbReference type="SAM" id="MobiDB-lite"/>
    </source>
</evidence>
<dbReference type="InterPro" id="IPR025816">
    <property type="entry name" value="RrmJ-type_MeTrfase"/>
</dbReference>
<feature type="compositionally biased region" description="Acidic residues" evidence="2">
    <location>
        <begin position="62"/>
        <end position="72"/>
    </location>
</feature>
<feature type="compositionally biased region" description="Low complexity" evidence="2">
    <location>
        <begin position="39"/>
        <end position="50"/>
    </location>
</feature>
<evidence type="ECO:0000313" key="6">
    <source>
        <dbReference type="Proteomes" id="UP001642520"/>
    </source>
</evidence>
<comment type="catalytic activity">
    <reaction evidence="1">
        <text>a 5'-end (N(7)-methyl 5'-triphosphoguanosine)-ribonucleoside in mRNA + S-adenosyl-L-methionine = a 5'-end (N(7)-methyl 5'-triphosphoguanosine)-(2'-O-methyl-ribonucleoside) in mRNA + S-adenosyl-L-homocysteine + H(+)</text>
        <dbReference type="Rhea" id="RHEA:67020"/>
        <dbReference type="Rhea" id="RHEA-COMP:17167"/>
        <dbReference type="Rhea" id="RHEA-COMP:17168"/>
        <dbReference type="ChEBI" id="CHEBI:15378"/>
        <dbReference type="ChEBI" id="CHEBI:57856"/>
        <dbReference type="ChEBI" id="CHEBI:59789"/>
        <dbReference type="ChEBI" id="CHEBI:156461"/>
        <dbReference type="ChEBI" id="CHEBI:167609"/>
        <dbReference type="EC" id="2.1.1.57"/>
    </reaction>
</comment>
<feature type="compositionally biased region" description="Acidic residues" evidence="2">
    <location>
        <begin position="15"/>
        <end position="32"/>
    </location>
</feature>
<dbReference type="PANTHER" id="PTHR16121:SF0">
    <property type="entry name" value="CAP-SPECIFIC MRNA (NUCLEOSIDE-2'-O-)-METHYLTRANSFERASE 1"/>
    <property type="match status" value="1"/>
</dbReference>
<comment type="subcellular location">
    <subcellularLocation>
        <location evidence="1">Nucleus</location>
    </subcellularLocation>
</comment>
<dbReference type="InterPro" id="IPR029063">
    <property type="entry name" value="SAM-dependent_MTases_sf"/>
</dbReference>
<dbReference type="EC" id="2.1.1.57" evidence="1"/>
<name>A0ABP1NCN2_XYLVO</name>
<keyword evidence="1" id="KW-0489">Methyltransferase</keyword>
<keyword evidence="1" id="KW-0539">Nucleus</keyword>
<reference evidence="5 6" key="1">
    <citation type="submission" date="2024-08" db="EMBL/GenBank/DDBJ databases">
        <authorList>
            <person name="Will J Nash"/>
            <person name="Angela Man"/>
            <person name="Seanna McTaggart"/>
            <person name="Kendall Baker"/>
            <person name="Tom Barker"/>
            <person name="Leah Catchpole"/>
            <person name="Alex Durrant"/>
            <person name="Karim Gharbi"/>
            <person name="Naomi Irish"/>
            <person name="Gemy Kaithakottil"/>
            <person name="Debby Ku"/>
            <person name="Aaliyah Providence"/>
            <person name="Felix Shaw"/>
            <person name="David Swarbreck"/>
            <person name="Chris Watkins"/>
            <person name="Ann M. McCartney"/>
            <person name="Giulio Formenti"/>
            <person name="Alice Mouton"/>
            <person name="Noel Vella"/>
            <person name="Bjorn M von Reumont"/>
            <person name="Adriana Vella"/>
            <person name="Wilfried Haerty"/>
        </authorList>
    </citation>
    <scope>NUCLEOTIDE SEQUENCE [LARGE SCALE GENOMIC DNA]</scope>
</reference>
<feature type="compositionally biased region" description="Basic and acidic residues" evidence="2">
    <location>
        <begin position="122"/>
        <end position="135"/>
    </location>
</feature>
<protein>
    <recommendedName>
        <fullName evidence="1">Cap-specific mRNA (nucleoside-2'-O-)-methyltransferase 1</fullName>
        <ecNumber evidence="1">2.1.1.57</ecNumber>
    </recommendedName>
    <alternativeName>
        <fullName evidence="1">Cap1 2'O-ribose methyltransferase 1</fullName>
    </alternativeName>
</protein>
<feature type="domain" description="RrmJ-type SAM-dependent 2'-O-MTase" evidence="4">
    <location>
        <begin position="322"/>
        <end position="530"/>
    </location>
</feature>
<keyword evidence="1" id="KW-0506">mRNA capping</keyword>
<gene>
    <name evidence="5" type="ORF">XYLVIOL_LOCUS3480</name>
</gene>
<dbReference type="Gene3D" id="3.40.50.12760">
    <property type="match status" value="1"/>
</dbReference>
<feature type="compositionally biased region" description="Basic and acidic residues" evidence="2">
    <location>
        <begin position="148"/>
        <end position="174"/>
    </location>
</feature>
<keyword evidence="1" id="KW-0507">mRNA processing</keyword>
<dbReference type="PANTHER" id="PTHR16121">
    <property type="entry name" value="CAP-SPECIFIC MRNA (NUCLEOSIDE-2'-O-)-METHYLTRANSFERASE 1-RELATED"/>
    <property type="match status" value="1"/>
</dbReference>
<sequence length="926" mass="107859">MEEYSNFSTNMNNSDESDCEDENASNQDIDESIGEKESYSSFFSNCSSNEKSSKKRSHSVLTEDEDLNDIDYNDYCGDSTKFKSHNMYQELSCEQDSADEGNSQSLQNGSTDDPSNCSDEIVESRSKRAKYEEPYRSNQRQKGHRTRTKTDEDANNEEKSYNARERSNKQEPKATSDSQSKIQRMMRNMGYQEGHGLGKNEQGRLEPVQAPKQHGRRGFGHHVPGLEASSLKWNPEEEEIKVQEDMEWIRSPNPNLPKLDEMEHWLKKGPKKMTIDDETQFCHEDIVSNIISAKTVFDNLDDLEMRRARTRCNPYEMIRGAFFLNRAAVKMANIDKVCKFMFTKPEKLDNNELLYFADVCAGPGGFSEYVLWRKKWHAKGFGLTLKNSNDFKLSDFYAGPCETFHPYYGPKNDGDVFDPSNQDGFRELIMAHTHNKGVHFMMSDGGFSVEEQRNIQEILSKQLYLCQCLVALMIVRVKGHFVTKLFDLFTPFSAGLVYLMYRCFEEICIFKPNTSRPANSERYLICKSKRPDTEDVVRYLKYVNHILLKNDPNNDVLQLVSFEELEREKQFVQYLRESNDYLGRKQIIGLRKIAAFCEDTKLVETKQADMRRECLKYWELPDESRTAPRHMKPKEKLNQLFNNSVPSFLTSPPTVLTVKNFKNLFSSMYDWFCMPCGTRLDKDEENRNATFYMGMGRSNVYRYVKDTWKRVEDINIELPPDTLLYAEVVYEMIRESKSMQKVLALHILDAYMLGAEDISKRYLGDRHELTKKFCEALWKPMGNKYARIRAKELLPVNWNLPEKLEVSQRRMKNGDYALVHELSEASLDCNNSNNDKPYFVQNSVIFLKSTAYPWNRYLSKTHSVTYVFNCKNKENSFDTDRPSSAEADFAESFTGRIIWNWPGDESLTMKIFSKLFEECPPYKLKY</sequence>
<keyword evidence="1" id="KW-0808">Transferase</keyword>
<evidence type="ECO:0000256" key="1">
    <source>
        <dbReference type="RuleBase" id="RU368012"/>
    </source>
</evidence>
<dbReference type="Pfam" id="PF01585">
    <property type="entry name" value="G-patch"/>
    <property type="match status" value="1"/>
</dbReference>
<dbReference type="InterPro" id="IPR002877">
    <property type="entry name" value="RNA_MeTrfase_FtsJ_dom"/>
</dbReference>
<organism evidence="5 6">
    <name type="scientific">Xylocopa violacea</name>
    <name type="common">Violet carpenter bee</name>
    <name type="synonym">Apis violacea</name>
    <dbReference type="NCBI Taxonomy" id="135666"/>
    <lineage>
        <taxon>Eukaryota</taxon>
        <taxon>Metazoa</taxon>
        <taxon>Ecdysozoa</taxon>
        <taxon>Arthropoda</taxon>
        <taxon>Hexapoda</taxon>
        <taxon>Insecta</taxon>
        <taxon>Pterygota</taxon>
        <taxon>Neoptera</taxon>
        <taxon>Endopterygota</taxon>
        <taxon>Hymenoptera</taxon>
        <taxon>Apocrita</taxon>
        <taxon>Aculeata</taxon>
        <taxon>Apoidea</taxon>
        <taxon>Anthophila</taxon>
        <taxon>Apidae</taxon>
        <taxon>Xylocopa</taxon>
        <taxon>Xylocopa</taxon>
    </lineage>
</organism>
<dbReference type="SMART" id="SM00443">
    <property type="entry name" value="G_patch"/>
    <property type="match status" value="1"/>
</dbReference>
<comment type="function">
    <text evidence="1">S-adenosyl-L-methionine-dependent methyltransferase that mediates RNA cap1 2'-O-ribose methylation to the 5'-cap structure of RNAs. Methylates the ribose of the first nucleotide of a m(7)GpppG-capped mRNA to produce m(7)GpppNmp (cap1).</text>
</comment>
<keyword evidence="6" id="KW-1185">Reference proteome</keyword>
<dbReference type="InterPro" id="IPR050851">
    <property type="entry name" value="mRNA_Cap_2O-Ribose_MeTrfase"/>
</dbReference>
<dbReference type="Pfam" id="PF01728">
    <property type="entry name" value="FtsJ"/>
    <property type="match status" value="1"/>
</dbReference>
<evidence type="ECO:0000259" key="4">
    <source>
        <dbReference type="PROSITE" id="PS51613"/>
    </source>
</evidence>
<feature type="compositionally biased region" description="Polar residues" evidence="2">
    <location>
        <begin position="1"/>
        <end position="14"/>
    </location>
</feature>
<feature type="domain" description="G-patch" evidence="3">
    <location>
        <begin position="178"/>
        <end position="224"/>
    </location>
</feature>
<feature type="region of interest" description="Disordered" evidence="2">
    <location>
        <begin position="1"/>
        <end position="81"/>
    </location>
</feature>
<feature type="region of interest" description="Disordered" evidence="2">
    <location>
        <begin position="93"/>
        <end position="181"/>
    </location>
</feature>
<dbReference type="Proteomes" id="UP001642520">
    <property type="component" value="Unassembled WGS sequence"/>
</dbReference>
<evidence type="ECO:0000313" key="5">
    <source>
        <dbReference type="EMBL" id="CAL7938765.1"/>
    </source>
</evidence>
<keyword evidence="1" id="KW-0949">S-adenosyl-L-methionine</keyword>
<proteinExistence type="predicted"/>
<evidence type="ECO:0000259" key="3">
    <source>
        <dbReference type="PROSITE" id="PS50174"/>
    </source>
</evidence>
<dbReference type="SUPFAM" id="SSF53335">
    <property type="entry name" value="S-adenosyl-L-methionine-dependent methyltransferases"/>
    <property type="match status" value="1"/>
</dbReference>
<accession>A0ABP1NCN2</accession>
<feature type="compositionally biased region" description="Polar residues" evidence="2">
    <location>
        <begin position="93"/>
        <end position="118"/>
    </location>
</feature>
<dbReference type="InterPro" id="IPR000467">
    <property type="entry name" value="G_patch_dom"/>
</dbReference>
<comment type="caution">
    <text evidence="5">The sequence shown here is derived from an EMBL/GenBank/DDBJ whole genome shotgun (WGS) entry which is preliminary data.</text>
</comment>
<dbReference type="PROSITE" id="PS50174">
    <property type="entry name" value="G_PATCH"/>
    <property type="match status" value="1"/>
</dbReference>
<dbReference type="EMBL" id="CAXAJV020001289">
    <property type="protein sequence ID" value="CAL7938765.1"/>
    <property type="molecule type" value="Genomic_DNA"/>
</dbReference>